<dbReference type="EMBL" id="MGEJ01000012">
    <property type="protein sequence ID" value="OGL80964.1"/>
    <property type="molecule type" value="Genomic_DNA"/>
</dbReference>
<organism evidence="1 2">
    <name type="scientific">Candidatus Uhrbacteria bacterium RIFCSPLOWO2_01_FULL_47_24</name>
    <dbReference type="NCBI Taxonomy" id="1802401"/>
    <lineage>
        <taxon>Bacteria</taxon>
        <taxon>Candidatus Uhriibacteriota</taxon>
    </lineage>
</organism>
<name>A0A1F7UTB4_9BACT</name>
<evidence type="ECO:0000313" key="1">
    <source>
        <dbReference type="EMBL" id="OGL80964.1"/>
    </source>
</evidence>
<comment type="caution">
    <text evidence="1">The sequence shown here is derived from an EMBL/GenBank/DDBJ whole genome shotgun (WGS) entry which is preliminary data.</text>
</comment>
<gene>
    <name evidence="1" type="ORF">A3B21_03290</name>
</gene>
<dbReference type="Proteomes" id="UP000176897">
    <property type="component" value="Unassembled WGS sequence"/>
</dbReference>
<reference evidence="1 2" key="1">
    <citation type="journal article" date="2016" name="Nat. Commun.">
        <title>Thousands of microbial genomes shed light on interconnected biogeochemical processes in an aquifer system.</title>
        <authorList>
            <person name="Anantharaman K."/>
            <person name="Brown C.T."/>
            <person name="Hug L.A."/>
            <person name="Sharon I."/>
            <person name="Castelle C.J."/>
            <person name="Probst A.J."/>
            <person name="Thomas B.C."/>
            <person name="Singh A."/>
            <person name="Wilkins M.J."/>
            <person name="Karaoz U."/>
            <person name="Brodie E.L."/>
            <person name="Williams K.H."/>
            <person name="Hubbard S.S."/>
            <person name="Banfield J.F."/>
        </authorList>
    </citation>
    <scope>NUCLEOTIDE SEQUENCE [LARGE SCALE GENOMIC DNA]</scope>
</reference>
<proteinExistence type="predicted"/>
<protein>
    <submittedName>
        <fullName evidence="1">Uncharacterized protein</fullName>
    </submittedName>
</protein>
<dbReference type="AlphaFoldDB" id="A0A1F7UTB4"/>
<dbReference type="STRING" id="1802401.A3B21_03290"/>
<accession>A0A1F7UTB4</accession>
<sequence>MTKPYSNDRGDGYEEQYVKEKLHDLDELKLDAYPKAMSALVALELKPATEVTVRANHDKIDTLTR</sequence>
<evidence type="ECO:0000313" key="2">
    <source>
        <dbReference type="Proteomes" id="UP000176897"/>
    </source>
</evidence>